<keyword evidence="6" id="KW-0378">Hydrolase</keyword>
<dbReference type="GO" id="GO:0005507">
    <property type="term" value="F:copper ion binding"/>
    <property type="evidence" value="ECO:0007669"/>
    <property type="project" value="TreeGrafter"/>
</dbReference>
<keyword evidence="5" id="KW-0479">Metal-binding</keyword>
<evidence type="ECO:0000256" key="1">
    <source>
        <dbReference type="ARBA" id="ARBA00000553"/>
    </source>
</evidence>
<evidence type="ECO:0000256" key="3">
    <source>
        <dbReference type="ARBA" id="ARBA00007353"/>
    </source>
</evidence>
<comment type="catalytic activity">
    <reaction evidence="10">
        <text>S-methyl-5'-thioadenosine + phosphate = 5-(methylsulfanyl)-alpha-D-ribose 1-phosphate + adenine</text>
        <dbReference type="Rhea" id="RHEA:11852"/>
        <dbReference type="ChEBI" id="CHEBI:16708"/>
        <dbReference type="ChEBI" id="CHEBI:17509"/>
        <dbReference type="ChEBI" id="CHEBI:43474"/>
        <dbReference type="ChEBI" id="CHEBI:58533"/>
        <dbReference type="EC" id="2.4.2.28"/>
    </reaction>
    <physiologicalReaction direction="left-to-right" evidence="10">
        <dbReference type="Rhea" id="RHEA:11853"/>
    </physiologicalReaction>
</comment>
<comment type="catalytic activity">
    <reaction evidence="1">
        <text>inosine + phosphate = alpha-D-ribose 1-phosphate + hypoxanthine</text>
        <dbReference type="Rhea" id="RHEA:27646"/>
        <dbReference type="ChEBI" id="CHEBI:17368"/>
        <dbReference type="ChEBI" id="CHEBI:17596"/>
        <dbReference type="ChEBI" id="CHEBI:43474"/>
        <dbReference type="ChEBI" id="CHEBI:57720"/>
        <dbReference type="EC" id="2.4.2.1"/>
    </reaction>
    <physiologicalReaction direction="left-to-right" evidence="1">
        <dbReference type="Rhea" id="RHEA:27647"/>
    </physiologicalReaction>
</comment>
<dbReference type="CDD" id="cd16833">
    <property type="entry name" value="YfiH"/>
    <property type="match status" value="1"/>
</dbReference>
<evidence type="ECO:0000256" key="8">
    <source>
        <dbReference type="ARBA" id="ARBA00047989"/>
    </source>
</evidence>
<evidence type="ECO:0000256" key="11">
    <source>
        <dbReference type="RuleBase" id="RU361274"/>
    </source>
</evidence>
<organism evidence="12 13">
    <name type="scientific">Romboutsia lituseburensis DSM 797</name>
    <dbReference type="NCBI Taxonomy" id="1121325"/>
    <lineage>
        <taxon>Bacteria</taxon>
        <taxon>Bacillati</taxon>
        <taxon>Bacillota</taxon>
        <taxon>Clostridia</taxon>
        <taxon>Peptostreptococcales</taxon>
        <taxon>Peptostreptococcaceae</taxon>
        <taxon>Romboutsia</taxon>
    </lineage>
</organism>
<keyword evidence="7" id="KW-0862">Zinc</keyword>
<dbReference type="EMBL" id="FNGW01000005">
    <property type="protein sequence ID" value="SDM09538.1"/>
    <property type="molecule type" value="Genomic_DNA"/>
</dbReference>
<accession>A0A1G9QET1</accession>
<proteinExistence type="inferred from homology"/>
<dbReference type="Gene3D" id="3.60.140.10">
    <property type="entry name" value="CNF1/YfiH-like putative cysteine hydrolases"/>
    <property type="match status" value="1"/>
</dbReference>
<dbReference type="Proteomes" id="UP000199068">
    <property type="component" value="Unassembled WGS sequence"/>
</dbReference>
<dbReference type="NCBIfam" id="TIGR00726">
    <property type="entry name" value="peptidoglycan editing factor PgeF"/>
    <property type="match status" value="1"/>
</dbReference>
<dbReference type="RefSeq" id="WP_092726194.1">
    <property type="nucleotide sequence ID" value="NZ_FNGW01000005.1"/>
</dbReference>
<gene>
    <name evidence="12" type="ORF">SAMN04515677_105177</name>
</gene>
<dbReference type="InterPro" id="IPR011324">
    <property type="entry name" value="Cytotoxic_necrot_fac-like_cat"/>
</dbReference>
<evidence type="ECO:0000256" key="5">
    <source>
        <dbReference type="ARBA" id="ARBA00022723"/>
    </source>
</evidence>
<dbReference type="InterPro" id="IPR038371">
    <property type="entry name" value="Cu_polyphenol_OxRdtase_sf"/>
</dbReference>
<keyword evidence="4" id="KW-0808">Transferase</keyword>
<keyword evidence="13" id="KW-1185">Reference proteome</keyword>
<sequence length="236" mass="26693">MDKFINVKDIKDNIDFVNLAITLKCINAKSKEDMLKVCNEGNFTFENLTSNIQIHSDIVNSIDIKNIGQKLEGDALITNVKNVPLLIFTADCVPIAFIDKKNKAIGLAHAGWRGTYDQIGKKTINNMVSKYNSNLEDITCVIGPSIGPCCYEVSKELIEKFNTILTNKGENFYIIKESKYYLDLWKINEIILRDAGIKSENIINLNICTSCKCDSFHSYRKHDKTDGRIGMILEIK</sequence>
<evidence type="ECO:0000256" key="10">
    <source>
        <dbReference type="ARBA" id="ARBA00049893"/>
    </source>
</evidence>
<dbReference type="InterPro" id="IPR003730">
    <property type="entry name" value="Cu_polyphenol_OxRdtase"/>
</dbReference>
<dbReference type="PANTHER" id="PTHR30616">
    <property type="entry name" value="UNCHARACTERIZED PROTEIN YFIH"/>
    <property type="match status" value="1"/>
</dbReference>
<evidence type="ECO:0000256" key="9">
    <source>
        <dbReference type="ARBA" id="ARBA00048968"/>
    </source>
</evidence>
<name>A0A1G9QET1_9FIRM</name>
<dbReference type="Pfam" id="PF02578">
    <property type="entry name" value="Cu-oxidase_4"/>
    <property type="match status" value="1"/>
</dbReference>
<evidence type="ECO:0000256" key="7">
    <source>
        <dbReference type="ARBA" id="ARBA00022833"/>
    </source>
</evidence>
<dbReference type="GO" id="GO:0016787">
    <property type="term" value="F:hydrolase activity"/>
    <property type="evidence" value="ECO:0007669"/>
    <property type="project" value="UniProtKB-KW"/>
</dbReference>
<reference evidence="12 13" key="1">
    <citation type="submission" date="2016-10" db="EMBL/GenBank/DDBJ databases">
        <authorList>
            <person name="de Groot N.N."/>
        </authorList>
    </citation>
    <scope>NUCLEOTIDE SEQUENCE [LARGE SCALE GENOMIC DNA]</scope>
    <source>
        <strain evidence="12 13">DSM 797</strain>
    </source>
</reference>
<evidence type="ECO:0000256" key="4">
    <source>
        <dbReference type="ARBA" id="ARBA00022679"/>
    </source>
</evidence>
<evidence type="ECO:0000313" key="13">
    <source>
        <dbReference type="Proteomes" id="UP000199068"/>
    </source>
</evidence>
<comment type="similarity">
    <text evidence="3 11">Belongs to the purine nucleoside phosphorylase YfiH/LACC1 family.</text>
</comment>
<evidence type="ECO:0000256" key="2">
    <source>
        <dbReference type="ARBA" id="ARBA00003215"/>
    </source>
</evidence>
<dbReference type="PANTHER" id="PTHR30616:SF2">
    <property type="entry name" value="PURINE NUCLEOSIDE PHOSPHORYLASE LACC1"/>
    <property type="match status" value="1"/>
</dbReference>
<dbReference type="GO" id="GO:0017061">
    <property type="term" value="F:S-methyl-5-thioadenosine phosphorylase activity"/>
    <property type="evidence" value="ECO:0007669"/>
    <property type="project" value="UniProtKB-EC"/>
</dbReference>
<evidence type="ECO:0000256" key="6">
    <source>
        <dbReference type="ARBA" id="ARBA00022801"/>
    </source>
</evidence>
<comment type="catalytic activity">
    <reaction evidence="9">
        <text>adenosine + phosphate = alpha-D-ribose 1-phosphate + adenine</text>
        <dbReference type="Rhea" id="RHEA:27642"/>
        <dbReference type="ChEBI" id="CHEBI:16335"/>
        <dbReference type="ChEBI" id="CHEBI:16708"/>
        <dbReference type="ChEBI" id="CHEBI:43474"/>
        <dbReference type="ChEBI" id="CHEBI:57720"/>
        <dbReference type="EC" id="2.4.2.1"/>
    </reaction>
    <physiologicalReaction direction="left-to-right" evidence="9">
        <dbReference type="Rhea" id="RHEA:27643"/>
    </physiologicalReaction>
</comment>
<dbReference type="AlphaFoldDB" id="A0A1G9QET1"/>
<dbReference type="STRING" id="1121325.SAMN04515677_105177"/>
<comment type="catalytic activity">
    <reaction evidence="8">
        <text>adenosine + H2O + H(+) = inosine + NH4(+)</text>
        <dbReference type="Rhea" id="RHEA:24408"/>
        <dbReference type="ChEBI" id="CHEBI:15377"/>
        <dbReference type="ChEBI" id="CHEBI:15378"/>
        <dbReference type="ChEBI" id="CHEBI:16335"/>
        <dbReference type="ChEBI" id="CHEBI:17596"/>
        <dbReference type="ChEBI" id="CHEBI:28938"/>
        <dbReference type="EC" id="3.5.4.4"/>
    </reaction>
    <physiologicalReaction direction="left-to-right" evidence="8">
        <dbReference type="Rhea" id="RHEA:24409"/>
    </physiologicalReaction>
</comment>
<protein>
    <recommendedName>
        <fullName evidence="11">Purine nucleoside phosphorylase</fullName>
    </recommendedName>
</protein>
<evidence type="ECO:0000313" key="12">
    <source>
        <dbReference type="EMBL" id="SDM09538.1"/>
    </source>
</evidence>
<comment type="function">
    <text evidence="2">Purine nucleoside enzyme that catalyzes the phosphorolysis of adenosine and inosine nucleosides, yielding D-ribose 1-phosphate and the respective free bases, adenine and hypoxanthine. Also catalyzes the phosphorolysis of S-methyl-5'-thioadenosine into adenine and S-methyl-5-thio-alpha-D-ribose 1-phosphate. Also has adenosine deaminase activity.</text>
</comment>
<dbReference type="SUPFAM" id="SSF64438">
    <property type="entry name" value="CNF1/YfiH-like putative cysteine hydrolases"/>
    <property type="match status" value="1"/>
</dbReference>